<comment type="similarity">
    <text evidence="1">Belongs to the short-chain dehydrogenases/reductases (SDR) family.</text>
</comment>
<dbReference type="PANTHER" id="PTHR24320">
    <property type="entry name" value="RETINOL DEHYDROGENASE"/>
    <property type="match status" value="1"/>
</dbReference>
<dbReference type="Proteomes" id="UP000028545">
    <property type="component" value="Unassembled WGS sequence"/>
</dbReference>
<sequence>MTSHAEFSATTAATEVAGAFKAQIKGRNVVVTGVSPGGIGAATATAIASQQPASLILASRNQSNLASVVAEIKEKFPSISVNTVILDLSSIDSIKSAAAQITSLVDHIDVLINNAGITLQSRSPVVTPGGITVDLQLFTNHVGTFLFTSLLLPKITAAASRGGARGSVRVVNVSSLGHRLSPIRFSDYAFEKDMYEGVPESEQPPKPLPAGFLQVKGDYPGFLGYGQSKTANILHAFELTRRLQAKGDDVFALSVHPGTINTGLSRSLDDQARATLDGTAPSGVWKTLDQGAATTMVAAFDPKLSEGDITSAPKFLSDCQLADERMAPHTRDLDAARRLWAESEKMLGIQCL</sequence>
<evidence type="ECO:0000313" key="4">
    <source>
        <dbReference type="Proteomes" id="UP000028545"/>
    </source>
</evidence>
<accession>A0A084GDX0</accession>
<dbReference type="InterPro" id="IPR002347">
    <property type="entry name" value="SDR_fam"/>
</dbReference>
<dbReference type="VEuPathDB" id="FungiDB:SAPIO_CDS1863"/>
<dbReference type="EMBL" id="JOWA01000077">
    <property type="protein sequence ID" value="KEZ45532.1"/>
    <property type="molecule type" value="Genomic_DNA"/>
</dbReference>
<dbReference type="AlphaFoldDB" id="A0A084GDX0"/>
<dbReference type="Pfam" id="PF00106">
    <property type="entry name" value="adh_short"/>
    <property type="match status" value="1"/>
</dbReference>
<proteinExistence type="inferred from homology"/>
<dbReference type="GeneID" id="27720935"/>
<name>A0A084GDX0_PSEDA</name>
<evidence type="ECO:0000313" key="3">
    <source>
        <dbReference type="EMBL" id="KEZ45532.1"/>
    </source>
</evidence>
<dbReference type="SUPFAM" id="SSF51735">
    <property type="entry name" value="NAD(P)-binding Rossmann-fold domains"/>
    <property type="match status" value="1"/>
</dbReference>
<dbReference type="RefSeq" id="XP_016645331.1">
    <property type="nucleotide sequence ID" value="XM_016785034.1"/>
</dbReference>
<protein>
    <submittedName>
        <fullName evidence="3">Uncharacterized protein</fullName>
    </submittedName>
</protein>
<keyword evidence="4" id="KW-1185">Reference proteome</keyword>
<gene>
    <name evidence="3" type="ORF">SAPIO_CDS1863</name>
</gene>
<evidence type="ECO:0000256" key="2">
    <source>
        <dbReference type="ARBA" id="ARBA00023002"/>
    </source>
</evidence>
<dbReference type="KEGG" id="sapo:SAPIO_CDS1863"/>
<dbReference type="InterPro" id="IPR036291">
    <property type="entry name" value="NAD(P)-bd_dom_sf"/>
</dbReference>
<comment type="caution">
    <text evidence="3">The sequence shown here is derived from an EMBL/GenBank/DDBJ whole genome shotgun (WGS) entry which is preliminary data.</text>
</comment>
<dbReference type="OMA" id="FMEVLQY"/>
<dbReference type="GO" id="GO:0016491">
    <property type="term" value="F:oxidoreductase activity"/>
    <property type="evidence" value="ECO:0007669"/>
    <property type="project" value="UniProtKB-KW"/>
</dbReference>
<keyword evidence="2" id="KW-0560">Oxidoreductase</keyword>
<dbReference type="OrthoDB" id="191139at2759"/>
<dbReference type="PRINTS" id="PR00081">
    <property type="entry name" value="GDHRDH"/>
</dbReference>
<dbReference type="Gene3D" id="3.40.50.720">
    <property type="entry name" value="NAD(P)-binding Rossmann-like Domain"/>
    <property type="match status" value="1"/>
</dbReference>
<organism evidence="3 4">
    <name type="scientific">Pseudallescheria apiosperma</name>
    <name type="common">Scedosporium apiospermum</name>
    <dbReference type="NCBI Taxonomy" id="563466"/>
    <lineage>
        <taxon>Eukaryota</taxon>
        <taxon>Fungi</taxon>
        <taxon>Dikarya</taxon>
        <taxon>Ascomycota</taxon>
        <taxon>Pezizomycotina</taxon>
        <taxon>Sordariomycetes</taxon>
        <taxon>Hypocreomycetidae</taxon>
        <taxon>Microascales</taxon>
        <taxon>Microascaceae</taxon>
        <taxon>Scedosporium</taxon>
    </lineage>
</organism>
<reference evidence="3 4" key="1">
    <citation type="journal article" date="2014" name="Genome Announc.">
        <title>Draft genome sequence of the pathogenic fungus Scedosporium apiospermum.</title>
        <authorList>
            <person name="Vandeputte P."/>
            <person name="Ghamrawi S."/>
            <person name="Rechenmann M."/>
            <person name="Iltis A."/>
            <person name="Giraud S."/>
            <person name="Fleury M."/>
            <person name="Thornton C."/>
            <person name="Delhaes L."/>
            <person name="Meyer W."/>
            <person name="Papon N."/>
            <person name="Bouchara J.P."/>
        </authorList>
    </citation>
    <scope>NUCLEOTIDE SEQUENCE [LARGE SCALE GENOMIC DNA]</scope>
    <source>
        <strain evidence="3 4">IHEM 14462</strain>
    </source>
</reference>
<dbReference type="PANTHER" id="PTHR24320:SF283">
    <property type="entry name" value="RETINOL DEHYDROGENASE 11"/>
    <property type="match status" value="1"/>
</dbReference>
<evidence type="ECO:0000256" key="1">
    <source>
        <dbReference type="ARBA" id="ARBA00006484"/>
    </source>
</evidence>
<dbReference type="HOGENOM" id="CLU_010194_44_0_1"/>